<keyword evidence="6" id="KW-0472">Membrane</keyword>
<feature type="domain" description="Methyl-accepting transducer" evidence="7">
    <location>
        <begin position="402"/>
        <end position="638"/>
    </location>
</feature>
<dbReference type="FunFam" id="1.10.287.950:FF:000001">
    <property type="entry name" value="Methyl-accepting chemotaxis sensory transducer"/>
    <property type="match status" value="1"/>
</dbReference>
<dbReference type="PROSITE" id="PS50111">
    <property type="entry name" value="CHEMOTAXIS_TRANSDUC_2"/>
    <property type="match status" value="1"/>
</dbReference>
<gene>
    <name evidence="9" type="ORF">NAF29_00895</name>
</gene>
<evidence type="ECO:0000259" key="8">
    <source>
        <dbReference type="PROSITE" id="PS50885"/>
    </source>
</evidence>
<reference evidence="9 10" key="1">
    <citation type="journal article" date="2013" name="Antonie Van Leeuwenhoek">
        <title>Echinimonas agarilytica gen. nov., sp. nov., a new gammaproteobacterium isolated from the sea urchin Strongylocentrotus intermedius.</title>
        <authorList>
            <person name="Nedashkovskaya O.I."/>
            <person name="Stenkova A.M."/>
            <person name="Zhukova N.V."/>
            <person name="Van Trappen S."/>
            <person name="Lee J.S."/>
            <person name="Kim S.B."/>
        </authorList>
    </citation>
    <scope>NUCLEOTIDE SEQUENCE [LARGE SCALE GENOMIC DNA]</scope>
    <source>
        <strain evidence="9 10">KMM 6351</strain>
    </source>
</reference>
<feature type="coiled-coil region" evidence="5">
    <location>
        <begin position="557"/>
        <end position="584"/>
    </location>
</feature>
<dbReference type="InterPro" id="IPR013587">
    <property type="entry name" value="Nitrate/nitrite_sensing"/>
</dbReference>
<comment type="subcellular location">
    <subcellularLocation>
        <location evidence="1">Membrane</location>
    </subcellularLocation>
</comment>
<dbReference type="Proteomes" id="UP001165393">
    <property type="component" value="Unassembled WGS sequence"/>
</dbReference>
<dbReference type="EMBL" id="JAMQGP010000001">
    <property type="protein sequence ID" value="MCM2678224.1"/>
    <property type="molecule type" value="Genomic_DNA"/>
</dbReference>
<feature type="transmembrane region" description="Helical" evidence="6">
    <location>
        <begin position="12"/>
        <end position="30"/>
    </location>
</feature>
<accession>A0AA41W3W6</accession>
<feature type="transmembrane region" description="Helical" evidence="6">
    <location>
        <begin position="319"/>
        <end position="343"/>
    </location>
</feature>
<evidence type="ECO:0000256" key="6">
    <source>
        <dbReference type="SAM" id="Phobius"/>
    </source>
</evidence>
<dbReference type="CDD" id="cd11386">
    <property type="entry name" value="MCP_signal"/>
    <property type="match status" value="1"/>
</dbReference>
<name>A0AA41W3W6_9GAMM</name>
<dbReference type="PANTHER" id="PTHR32089">
    <property type="entry name" value="METHYL-ACCEPTING CHEMOTAXIS PROTEIN MCPB"/>
    <property type="match status" value="1"/>
</dbReference>
<sequence>MLNFLSQMRISTRVIVLVIIPSLAICWLSFERYQQASQTEAQIKEMTVMMGFLKRASSLLAVWQDEQDVTLAYTAGDGNVSQYKAKLSAPRSQVDRSFRELVDYTERHQGELLRHGKVKSAYQSLQDKFAQLDQIRAATDQKNERLPNGTYSSGYFAYVSREVLRSIHEITAMATRIDDKLSQHAFAYYTLLSIREQGSFERGMTLRALGGGKKINYIRYGRIRSAQDMQRIAGRDFRQLASPNLNQFFNETVDKLPDMKRINVIRNAIIKSNGVKPDISPEEWYEKSTQYINALQQVDKKIVDEMDQRMVWLSDNAQAAVWFSALSMMALMVLVIVLSTLIINSIIRPLKELVTTLIHASDQLDIRVQLDERGHDELAEVSKAYNKLTCSFTQALNGICNQSDNMNDIAFRVADVMTTSISNSESQNNATDSVSVAVHQMTATIQEVASSAQETSEAVNRAHSMSVDAADNSRISREIMDTLVTELGTTGHVISTLNDESDSIGSVLNVIQGIAEQTNLLALNAAIEAARAGEQGRGFAVVADEVRSLASRTQESTEQIRAQIESLQEGARQATKNMHQLQDKGTEVVDVVTVSEQASDKLREELDHITAMATQIATAAEEQTNVANDINMQVHSIKDDATSMAKHAQDSASAIETLTGNGRLLTDYVTRFQVIAPEASSAS</sequence>
<evidence type="ECO:0000256" key="3">
    <source>
        <dbReference type="ARBA" id="ARBA00029447"/>
    </source>
</evidence>
<dbReference type="SUPFAM" id="SSF58104">
    <property type="entry name" value="Methyl-accepting chemotaxis protein (MCP) signaling domain"/>
    <property type="match status" value="1"/>
</dbReference>
<keyword evidence="6" id="KW-1133">Transmembrane helix</keyword>
<dbReference type="PANTHER" id="PTHR32089:SF120">
    <property type="entry name" value="METHYL-ACCEPTING CHEMOTAXIS PROTEIN TLPQ"/>
    <property type="match status" value="1"/>
</dbReference>
<evidence type="ECO:0000313" key="9">
    <source>
        <dbReference type="EMBL" id="MCM2678224.1"/>
    </source>
</evidence>
<evidence type="ECO:0000256" key="5">
    <source>
        <dbReference type="SAM" id="Coils"/>
    </source>
</evidence>
<organism evidence="9 10">
    <name type="scientific">Echinimonas agarilytica</name>
    <dbReference type="NCBI Taxonomy" id="1215918"/>
    <lineage>
        <taxon>Bacteria</taxon>
        <taxon>Pseudomonadati</taxon>
        <taxon>Pseudomonadota</taxon>
        <taxon>Gammaproteobacteria</taxon>
        <taxon>Alteromonadales</taxon>
        <taxon>Echinimonadaceae</taxon>
        <taxon>Echinimonas</taxon>
    </lineage>
</organism>
<proteinExistence type="inferred from homology"/>
<protein>
    <submittedName>
        <fullName evidence="9">Methyl-accepting chemotaxis protein</fullName>
    </submittedName>
</protein>
<dbReference type="RefSeq" id="WP_251259547.1">
    <property type="nucleotide sequence ID" value="NZ_JAMQGP010000001.1"/>
</dbReference>
<dbReference type="AlphaFoldDB" id="A0AA41W3W6"/>
<dbReference type="Pfam" id="PF08376">
    <property type="entry name" value="NIT"/>
    <property type="match status" value="1"/>
</dbReference>
<dbReference type="Pfam" id="PF00015">
    <property type="entry name" value="MCPsignal"/>
    <property type="match status" value="1"/>
</dbReference>
<dbReference type="InterPro" id="IPR004089">
    <property type="entry name" value="MCPsignal_dom"/>
</dbReference>
<keyword evidence="2 4" id="KW-0807">Transducer</keyword>
<dbReference type="GO" id="GO:0006935">
    <property type="term" value="P:chemotaxis"/>
    <property type="evidence" value="ECO:0007669"/>
    <property type="project" value="UniProtKB-ARBA"/>
</dbReference>
<evidence type="ECO:0000313" key="10">
    <source>
        <dbReference type="Proteomes" id="UP001165393"/>
    </source>
</evidence>
<keyword evidence="10" id="KW-1185">Reference proteome</keyword>
<dbReference type="GO" id="GO:0016020">
    <property type="term" value="C:membrane"/>
    <property type="evidence" value="ECO:0007669"/>
    <property type="project" value="UniProtKB-SubCell"/>
</dbReference>
<comment type="similarity">
    <text evidence="3">Belongs to the methyl-accepting chemotaxis (MCP) protein family.</text>
</comment>
<dbReference type="InterPro" id="IPR003660">
    <property type="entry name" value="HAMP_dom"/>
</dbReference>
<keyword evidence="5" id="KW-0175">Coiled coil</keyword>
<dbReference type="GO" id="GO:0007165">
    <property type="term" value="P:signal transduction"/>
    <property type="evidence" value="ECO:0007669"/>
    <property type="project" value="UniProtKB-KW"/>
</dbReference>
<evidence type="ECO:0000256" key="1">
    <source>
        <dbReference type="ARBA" id="ARBA00004370"/>
    </source>
</evidence>
<keyword evidence="6" id="KW-0812">Transmembrane</keyword>
<comment type="caution">
    <text evidence="9">The sequence shown here is derived from an EMBL/GenBank/DDBJ whole genome shotgun (WGS) entry which is preliminary data.</text>
</comment>
<dbReference type="Pfam" id="PF00672">
    <property type="entry name" value="HAMP"/>
    <property type="match status" value="1"/>
</dbReference>
<dbReference type="Gene3D" id="1.10.287.950">
    <property type="entry name" value="Methyl-accepting chemotaxis protein"/>
    <property type="match status" value="1"/>
</dbReference>
<feature type="domain" description="HAMP" evidence="8">
    <location>
        <begin position="344"/>
        <end position="397"/>
    </location>
</feature>
<evidence type="ECO:0000256" key="2">
    <source>
        <dbReference type="ARBA" id="ARBA00023224"/>
    </source>
</evidence>
<evidence type="ECO:0000259" key="7">
    <source>
        <dbReference type="PROSITE" id="PS50111"/>
    </source>
</evidence>
<dbReference type="SMART" id="SM00283">
    <property type="entry name" value="MA"/>
    <property type="match status" value="1"/>
</dbReference>
<dbReference type="PROSITE" id="PS50885">
    <property type="entry name" value="HAMP"/>
    <property type="match status" value="1"/>
</dbReference>
<evidence type="ECO:0000256" key="4">
    <source>
        <dbReference type="PROSITE-ProRule" id="PRU00284"/>
    </source>
</evidence>